<feature type="compositionally biased region" description="Polar residues" evidence="1">
    <location>
        <begin position="1"/>
        <end position="16"/>
    </location>
</feature>
<reference evidence="2" key="1">
    <citation type="submission" date="2007-07" db="EMBL/GenBank/DDBJ databases">
        <title>PCAP assembly of the Caenorhabditis remanei genome.</title>
        <authorList>
            <consortium name="The Caenorhabditis remanei Sequencing Consortium"/>
            <person name="Wilson R.K."/>
        </authorList>
    </citation>
    <scope>NUCLEOTIDE SEQUENCE [LARGE SCALE GENOMIC DNA]</scope>
    <source>
        <strain evidence="2">PB4641</strain>
    </source>
</reference>
<dbReference type="HOGENOM" id="CLU_1588055_0_0_1"/>
<sequence length="168" mass="19681">MSQLFRTPLRFNQQRNGIPKIPKRSFEGRFPACSESLKGETSDTTKRYQMEERFPTSSDSSREEPSGVSKDTKRFKLLNRSYTEKESITDHYISRHQQSLHREEEDIYSEDEDDMSYSKSTRIESPETLHTEEAPKNRKRFNSSERNAWNPANLITNTCYNQSTGILL</sequence>
<dbReference type="Proteomes" id="UP000008281">
    <property type="component" value="Unassembled WGS sequence"/>
</dbReference>
<proteinExistence type="predicted"/>
<keyword evidence="3" id="KW-1185">Reference proteome</keyword>
<organism evidence="3">
    <name type="scientific">Caenorhabditis remanei</name>
    <name type="common">Caenorhabditis vulgaris</name>
    <dbReference type="NCBI Taxonomy" id="31234"/>
    <lineage>
        <taxon>Eukaryota</taxon>
        <taxon>Metazoa</taxon>
        <taxon>Ecdysozoa</taxon>
        <taxon>Nematoda</taxon>
        <taxon>Chromadorea</taxon>
        <taxon>Rhabditida</taxon>
        <taxon>Rhabditina</taxon>
        <taxon>Rhabditomorpha</taxon>
        <taxon>Rhabditoidea</taxon>
        <taxon>Rhabditidae</taxon>
        <taxon>Peloderinae</taxon>
        <taxon>Caenorhabditis</taxon>
    </lineage>
</organism>
<gene>
    <name evidence="2" type="ORF">CRE_11568</name>
</gene>
<evidence type="ECO:0000313" key="2">
    <source>
        <dbReference type="EMBL" id="EFP11743.1"/>
    </source>
</evidence>
<feature type="compositionally biased region" description="Basic and acidic residues" evidence="1">
    <location>
        <begin position="37"/>
        <end position="74"/>
    </location>
</feature>
<name>E3NNV4_CAERE</name>
<evidence type="ECO:0000256" key="1">
    <source>
        <dbReference type="SAM" id="MobiDB-lite"/>
    </source>
</evidence>
<feature type="region of interest" description="Disordered" evidence="1">
    <location>
        <begin position="1"/>
        <end position="147"/>
    </location>
</feature>
<evidence type="ECO:0000313" key="3">
    <source>
        <dbReference type="Proteomes" id="UP000008281"/>
    </source>
</evidence>
<dbReference type="EMBL" id="DS269264">
    <property type="protein sequence ID" value="EFP11743.1"/>
    <property type="molecule type" value="Genomic_DNA"/>
</dbReference>
<accession>E3NNV4</accession>
<feature type="compositionally biased region" description="Basic and acidic residues" evidence="1">
    <location>
        <begin position="121"/>
        <end position="136"/>
    </location>
</feature>
<feature type="compositionally biased region" description="Basic and acidic residues" evidence="1">
    <location>
        <begin position="82"/>
        <end position="93"/>
    </location>
</feature>
<dbReference type="AlphaFoldDB" id="E3NNV4"/>
<feature type="compositionally biased region" description="Acidic residues" evidence="1">
    <location>
        <begin position="105"/>
        <end position="115"/>
    </location>
</feature>
<protein>
    <submittedName>
        <fullName evidence="2">Uncharacterized protein</fullName>
    </submittedName>
</protein>
<dbReference type="InParanoid" id="E3NNV4"/>